<dbReference type="InterPro" id="IPR050855">
    <property type="entry name" value="NDM-1-like"/>
</dbReference>
<dbReference type="PANTHER" id="PTHR42951">
    <property type="entry name" value="METALLO-BETA-LACTAMASE DOMAIN-CONTAINING"/>
    <property type="match status" value="1"/>
</dbReference>
<dbReference type="InterPro" id="IPR001279">
    <property type="entry name" value="Metallo-B-lactamas"/>
</dbReference>
<dbReference type="HOGENOM" id="CLU_082362_0_0_9"/>
<protein>
    <submittedName>
        <fullName evidence="2">Hydrolase</fullName>
    </submittedName>
</protein>
<reference evidence="2 3" key="1">
    <citation type="submission" date="2013-12" db="EMBL/GenBank/DDBJ databases">
        <authorList>
            <consortium name="DOE Joint Genome Institute"/>
            <person name="Smidt H."/>
            <person name="Huntemann M."/>
            <person name="Han J."/>
            <person name="Chen A."/>
            <person name="Kyrpides N."/>
            <person name="Mavromatis K."/>
            <person name="Markowitz V."/>
            <person name="Palaniappan K."/>
            <person name="Ivanova N."/>
            <person name="Schaumberg A."/>
            <person name="Pati A."/>
            <person name="Liolios K."/>
            <person name="Nordberg H.P."/>
            <person name="Cantor M.N."/>
            <person name="Hua S.X."/>
            <person name="Woyke T."/>
        </authorList>
    </citation>
    <scope>NUCLEOTIDE SEQUENCE [LARGE SCALE GENOMIC DNA]</scope>
    <source>
        <strain evidence="3">DSM 15288</strain>
    </source>
</reference>
<dbReference type="EMBL" id="CP007032">
    <property type="protein sequence ID" value="AHF06509.1"/>
    <property type="molecule type" value="Genomic_DNA"/>
</dbReference>
<dbReference type="KEGG" id="dmt:DESME_05105"/>
<gene>
    <name evidence="2" type="ORF">DESME_05105</name>
</gene>
<name>W0EBB6_9FIRM</name>
<dbReference type="AlphaFoldDB" id="W0EBB6"/>
<dbReference type="InterPro" id="IPR036866">
    <property type="entry name" value="RibonucZ/Hydroxyglut_hydro"/>
</dbReference>
<evidence type="ECO:0000313" key="3">
    <source>
        <dbReference type="Proteomes" id="UP000010847"/>
    </source>
</evidence>
<dbReference type="OrthoDB" id="9802248at2"/>
<evidence type="ECO:0000259" key="1">
    <source>
        <dbReference type="SMART" id="SM00849"/>
    </source>
</evidence>
<dbReference type="eggNOG" id="COG0491">
    <property type="taxonomic scope" value="Bacteria"/>
</dbReference>
<organism evidence="2 3">
    <name type="scientific">Desulfitobacterium metallireducens DSM 15288</name>
    <dbReference type="NCBI Taxonomy" id="871968"/>
    <lineage>
        <taxon>Bacteria</taxon>
        <taxon>Bacillati</taxon>
        <taxon>Bacillota</taxon>
        <taxon>Clostridia</taxon>
        <taxon>Eubacteriales</taxon>
        <taxon>Desulfitobacteriaceae</taxon>
        <taxon>Desulfitobacterium</taxon>
    </lineage>
</organism>
<proteinExistence type="predicted"/>
<feature type="domain" description="Metallo-beta-lactamase" evidence="1">
    <location>
        <begin position="12"/>
        <end position="208"/>
    </location>
</feature>
<dbReference type="Gene3D" id="3.60.15.10">
    <property type="entry name" value="Ribonuclease Z/Hydroxyacylglutathione hydrolase-like"/>
    <property type="match status" value="1"/>
</dbReference>
<dbReference type="GO" id="GO:0016787">
    <property type="term" value="F:hydrolase activity"/>
    <property type="evidence" value="ECO:0007669"/>
    <property type="project" value="UniProtKB-KW"/>
</dbReference>
<dbReference type="SUPFAM" id="SSF56281">
    <property type="entry name" value="Metallo-hydrolase/oxidoreductase"/>
    <property type="match status" value="1"/>
</dbReference>
<dbReference type="STRING" id="871968.DESME_05105"/>
<dbReference type="Proteomes" id="UP000010847">
    <property type="component" value="Chromosome"/>
</dbReference>
<accession>W0EBB6</accession>
<keyword evidence="2" id="KW-0378">Hydrolase</keyword>
<sequence>MNNIYPVRGGRGGDSYLIVGDQKTALVDCGMAYSASNLIHNIKEILSNRPLDCVFLSHSHYDHIGAIPFLRVEWPELKVYGAEHDQSILKRHNALKAIRELSLQAAKVYSEGLIEDYNNDLMKIDNVISEGDRFDLGHSTIQVLETPGHTRCTLSFLINHEILFVSESCGVLSHSGKIYPGFLVSYSQAIESIKKCQALHPKFIYSPHYGLVDSHSIMNYWQNCIESAEKSRYFILHYAELGYNEEQILLEYEEVFRDEESRSEQPIDAFRINTRSMIKTVLNTHSP</sequence>
<keyword evidence="3" id="KW-1185">Reference proteome</keyword>
<dbReference type="RefSeq" id="WP_006714968.1">
    <property type="nucleotide sequence ID" value="NZ_CP007032.1"/>
</dbReference>
<dbReference type="Pfam" id="PF00753">
    <property type="entry name" value="Lactamase_B"/>
    <property type="match status" value="1"/>
</dbReference>
<dbReference type="SMART" id="SM00849">
    <property type="entry name" value="Lactamase_B"/>
    <property type="match status" value="1"/>
</dbReference>
<evidence type="ECO:0000313" key="2">
    <source>
        <dbReference type="EMBL" id="AHF06509.1"/>
    </source>
</evidence>